<feature type="region of interest" description="Disordered" evidence="2">
    <location>
        <begin position="95"/>
        <end position="118"/>
    </location>
</feature>
<dbReference type="SMART" id="SM00054">
    <property type="entry name" value="EFh"/>
    <property type="match status" value="2"/>
</dbReference>
<sequence>MATRFSTLRRVFRKIDADASGQCDRGELKYMLNAMFNLRVPDAVMERMIDLADHDGDGNIRFDEFARVFTADDIFNMKNTLSAVDVAKYGTAEVEDERAPLDPRSPTHQVRRHHSHFPPGEFVATNDAVFLAQEAARFIPRVLTSSHGRGFDHSSPPRTTFKPPNLRDRAASHTMLAAGRSTGCRVPFTLEWPLHLEDNKEHKEAFMKA</sequence>
<reference evidence="5" key="1">
    <citation type="journal article" date="2015" name="PLoS Genet.">
        <title>Genome Sequence and Transcriptome Analyses of Chrysochromulina tobin: Metabolic Tools for Enhanced Algal Fitness in the Prominent Order Prymnesiales (Haptophyceae).</title>
        <authorList>
            <person name="Hovde B.T."/>
            <person name="Deodato C.R."/>
            <person name="Hunsperger H.M."/>
            <person name="Ryken S.A."/>
            <person name="Yost W."/>
            <person name="Jha R.K."/>
            <person name="Patterson J."/>
            <person name="Monnat R.J. Jr."/>
            <person name="Barlow S.B."/>
            <person name="Starkenburg S.R."/>
            <person name="Cattolico R.A."/>
        </authorList>
    </citation>
    <scope>NUCLEOTIDE SEQUENCE</scope>
    <source>
        <strain evidence="5">CCMP291</strain>
    </source>
</reference>
<proteinExistence type="predicted"/>
<evidence type="ECO:0000259" key="3">
    <source>
        <dbReference type="PROSITE" id="PS50222"/>
    </source>
</evidence>
<dbReference type="Gene3D" id="1.10.238.10">
    <property type="entry name" value="EF-hand"/>
    <property type="match status" value="1"/>
</dbReference>
<comment type="caution">
    <text evidence="4">The sequence shown here is derived from an EMBL/GenBank/DDBJ whole genome shotgun (WGS) entry which is preliminary data.</text>
</comment>
<evidence type="ECO:0000256" key="1">
    <source>
        <dbReference type="ARBA" id="ARBA00022837"/>
    </source>
</evidence>
<feature type="region of interest" description="Disordered" evidence="2">
    <location>
        <begin position="147"/>
        <end position="166"/>
    </location>
</feature>
<dbReference type="GO" id="GO:0005509">
    <property type="term" value="F:calcium ion binding"/>
    <property type="evidence" value="ECO:0007669"/>
    <property type="project" value="InterPro"/>
</dbReference>
<feature type="domain" description="EF-hand" evidence="3">
    <location>
        <begin position="3"/>
        <end position="38"/>
    </location>
</feature>
<name>A0A0M0J4S0_9EUKA</name>
<evidence type="ECO:0000313" key="5">
    <source>
        <dbReference type="Proteomes" id="UP000037460"/>
    </source>
</evidence>
<feature type="domain" description="EF-hand" evidence="3">
    <location>
        <begin position="40"/>
        <end position="75"/>
    </location>
</feature>
<keyword evidence="5" id="KW-1185">Reference proteome</keyword>
<organism evidence="4 5">
    <name type="scientific">Chrysochromulina tobinii</name>
    <dbReference type="NCBI Taxonomy" id="1460289"/>
    <lineage>
        <taxon>Eukaryota</taxon>
        <taxon>Haptista</taxon>
        <taxon>Haptophyta</taxon>
        <taxon>Prymnesiophyceae</taxon>
        <taxon>Prymnesiales</taxon>
        <taxon>Chrysochromulinaceae</taxon>
        <taxon>Chrysochromulina</taxon>
    </lineage>
</organism>
<accession>A0A0M0J4S0</accession>
<dbReference type="CDD" id="cd00051">
    <property type="entry name" value="EFh"/>
    <property type="match status" value="1"/>
</dbReference>
<protein>
    <recommendedName>
        <fullName evidence="3">EF-hand domain-containing protein</fullName>
    </recommendedName>
</protein>
<dbReference type="AlphaFoldDB" id="A0A0M0J4S0"/>
<evidence type="ECO:0000313" key="4">
    <source>
        <dbReference type="EMBL" id="KOO21445.1"/>
    </source>
</evidence>
<gene>
    <name evidence="4" type="ORF">Ctob_007743</name>
</gene>
<dbReference type="InterPro" id="IPR011992">
    <property type="entry name" value="EF-hand-dom_pair"/>
</dbReference>
<dbReference type="Pfam" id="PF13499">
    <property type="entry name" value="EF-hand_7"/>
    <property type="match status" value="1"/>
</dbReference>
<dbReference type="SUPFAM" id="SSF47473">
    <property type="entry name" value="EF-hand"/>
    <property type="match status" value="1"/>
</dbReference>
<dbReference type="InterPro" id="IPR002048">
    <property type="entry name" value="EF_hand_dom"/>
</dbReference>
<keyword evidence="1" id="KW-0106">Calcium</keyword>
<dbReference type="Proteomes" id="UP000037460">
    <property type="component" value="Unassembled WGS sequence"/>
</dbReference>
<dbReference type="OrthoDB" id="191686at2759"/>
<dbReference type="InterPro" id="IPR018247">
    <property type="entry name" value="EF_Hand_1_Ca_BS"/>
</dbReference>
<dbReference type="PROSITE" id="PS50222">
    <property type="entry name" value="EF_HAND_2"/>
    <property type="match status" value="2"/>
</dbReference>
<evidence type="ECO:0000256" key="2">
    <source>
        <dbReference type="SAM" id="MobiDB-lite"/>
    </source>
</evidence>
<dbReference type="PROSITE" id="PS00018">
    <property type="entry name" value="EF_HAND_1"/>
    <property type="match status" value="1"/>
</dbReference>
<dbReference type="EMBL" id="JWZX01003362">
    <property type="protein sequence ID" value="KOO21445.1"/>
    <property type="molecule type" value="Genomic_DNA"/>
</dbReference>